<comment type="function">
    <text evidence="1">Histone-binding component that specifically recognizes H3 tails trimethylated on 'Lys-4' (H3K4me3), which mark transcription start sites of virtually all active genes.</text>
</comment>
<keyword evidence="1" id="KW-0804">Transcription</keyword>
<evidence type="ECO:0000313" key="5">
    <source>
        <dbReference type="Proteomes" id="UP000479710"/>
    </source>
</evidence>
<dbReference type="PANTHER" id="PTHR12321">
    <property type="entry name" value="CPG BINDING PROTEIN"/>
    <property type="match status" value="1"/>
</dbReference>
<dbReference type="Pfam" id="PF12165">
    <property type="entry name" value="Alfin"/>
    <property type="match status" value="1"/>
</dbReference>
<dbReference type="OrthoDB" id="436852at2759"/>
<comment type="similarity">
    <text evidence="1">Belongs to the Alfin family.</text>
</comment>
<keyword evidence="1" id="KW-0805">Transcription regulation</keyword>
<dbReference type="InterPro" id="IPR045104">
    <property type="entry name" value="Alfin"/>
</dbReference>
<sequence>METSSVHRARVTALRSIEDIFKDFRARRSAIIRALTEDLETMIALCKPDLDCLCLYGNADGTWEVAPPAEFVPPELPEPTLGINIPRDTLYKRDWVSLLAVFSDSWLLAVAFYHGYRLDCGDRVRLFDMINDLPTVYEVVFGVKQSGEQSGMDNGARNTPSLEKILPRPKRMKTMTVKFSSEKEMTVKFISEKEIRTTPTPDQRHRLLRPTSGSDDDACPPSDDDACLPCTSSDDDDRSPCTPNDDDDRPSSDEDDRPSSDEDDRLAMTTPAHPAATSS</sequence>
<feature type="domain" description="Alfin N-terminal" evidence="3">
    <location>
        <begin position="16"/>
        <end position="141"/>
    </location>
</feature>
<keyword evidence="1" id="KW-0479">Metal-binding</keyword>
<comment type="domain">
    <text evidence="1">The PHD-type zinc finger mediates the binding to H3K4me3.</text>
</comment>
<evidence type="ECO:0000313" key="4">
    <source>
        <dbReference type="EMBL" id="KAF0920748.1"/>
    </source>
</evidence>
<dbReference type="InterPro" id="IPR021998">
    <property type="entry name" value="Alfin_N"/>
</dbReference>
<comment type="caution">
    <text evidence="4">The sequence shown here is derived from an EMBL/GenBank/DDBJ whole genome shotgun (WGS) entry which is preliminary data.</text>
</comment>
<evidence type="ECO:0000256" key="1">
    <source>
        <dbReference type="RuleBase" id="RU369089"/>
    </source>
</evidence>
<evidence type="ECO:0000256" key="2">
    <source>
        <dbReference type="SAM" id="MobiDB-lite"/>
    </source>
</evidence>
<proteinExistence type="inferred from homology"/>
<dbReference type="PANTHER" id="PTHR12321:SF116">
    <property type="entry name" value="PHD FINGER PROTEIN ALFIN-LIKE 3"/>
    <property type="match status" value="1"/>
</dbReference>
<dbReference type="GO" id="GO:0006325">
    <property type="term" value="P:chromatin organization"/>
    <property type="evidence" value="ECO:0007669"/>
    <property type="project" value="UniProtKB-UniRule"/>
</dbReference>
<keyword evidence="1" id="KW-0539">Nucleus</keyword>
<dbReference type="GO" id="GO:0000976">
    <property type="term" value="F:transcription cis-regulatory region binding"/>
    <property type="evidence" value="ECO:0007669"/>
    <property type="project" value="TreeGrafter"/>
</dbReference>
<evidence type="ECO:0000259" key="3">
    <source>
        <dbReference type="Pfam" id="PF12165"/>
    </source>
</evidence>
<dbReference type="GO" id="GO:0042393">
    <property type="term" value="F:histone binding"/>
    <property type="evidence" value="ECO:0007669"/>
    <property type="project" value="UniProtKB-UniRule"/>
</dbReference>
<accession>A0A6G1E7J1</accession>
<protein>
    <recommendedName>
        <fullName evidence="1">PHD finger protein ALFIN-LIKE</fullName>
    </recommendedName>
</protein>
<feature type="region of interest" description="Disordered" evidence="2">
    <location>
        <begin position="190"/>
        <end position="279"/>
    </location>
</feature>
<dbReference type="GO" id="GO:0003712">
    <property type="term" value="F:transcription coregulator activity"/>
    <property type="evidence" value="ECO:0007669"/>
    <property type="project" value="TreeGrafter"/>
</dbReference>
<keyword evidence="1" id="KW-0156">Chromatin regulator</keyword>
<comment type="subcellular location">
    <subcellularLocation>
        <location evidence="1">Nucleus</location>
    </subcellularLocation>
</comment>
<dbReference type="AlphaFoldDB" id="A0A6G1E7J1"/>
<dbReference type="Proteomes" id="UP000479710">
    <property type="component" value="Unassembled WGS sequence"/>
</dbReference>
<dbReference type="EMBL" id="SPHZ02000005">
    <property type="protein sequence ID" value="KAF0920748.1"/>
    <property type="molecule type" value="Genomic_DNA"/>
</dbReference>
<keyword evidence="1" id="KW-0863">Zinc-finger</keyword>
<keyword evidence="5" id="KW-1185">Reference proteome</keyword>
<gene>
    <name evidence="4" type="ORF">E2562_036832</name>
</gene>
<feature type="compositionally biased region" description="Acidic residues" evidence="2">
    <location>
        <begin position="214"/>
        <end position="226"/>
    </location>
</feature>
<keyword evidence="1" id="KW-0862">Zinc</keyword>
<feature type="compositionally biased region" description="Basic and acidic residues" evidence="2">
    <location>
        <begin position="249"/>
        <end position="260"/>
    </location>
</feature>
<comment type="subunit">
    <text evidence="1">Interacts with H3K4me3 and to a lesser extent with H3K4me2.</text>
</comment>
<dbReference type="GO" id="GO:0008270">
    <property type="term" value="F:zinc ion binding"/>
    <property type="evidence" value="ECO:0007669"/>
    <property type="project" value="UniProtKB-KW"/>
</dbReference>
<dbReference type="GO" id="GO:0006355">
    <property type="term" value="P:regulation of DNA-templated transcription"/>
    <property type="evidence" value="ECO:0007669"/>
    <property type="project" value="UniProtKB-UniRule"/>
</dbReference>
<dbReference type="GO" id="GO:0005634">
    <property type="term" value="C:nucleus"/>
    <property type="evidence" value="ECO:0007669"/>
    <property type="project" value="UniProtKB-SubCell"/>
</dbReference>
<reference evidence="4 5" key="1">
    <citation type="submission" date="2019-11" db="EMBL/GenBank/DDBJ databases">
        <title>Whole genome sequence of Oryza granulata.</title>
        <authorList>
            <person name="Li W."/>
        </authorList>
    </citation>
    <scope>NUCLEOTIDE SEQUENCE [LARGE SCALE GENOMIC DNA]</scope>
    <source>
        <strain evidence="5">cv. Menghai</strain>
        <tissue evidence="4">Leaf</tissue>
    </source>
</reference>
<name>A0A6G1E7J1_9ORYZ</name>
<organism evidence="4 5">
    <name type="scientific">Oryza meyeriana var. granulata</name>
    <dbReference type="NCBI Taxonomy" id="110450"/>
    <lineage>
        <taxon>Eukaryota</taxon>
        <taxon>Viridiplantae</taxon>
        <taxon>Streptophyta</taxon>
        <taxon>Embryophyta</taxon>
        <taxon>Tracheophyta</taxon>
        <taxon>Spermatophyta</taxon>
        <taxon>Magnoliopsida</taxon>
        <taxon>Liliopsida</taxon>
        <taxon>Poales</taxon>
        <taxon>Poaceae</taxon>
        <taxon>BOP clade</taxon>
        <taxon>Oryzoideae</taxon>
        <taxon>Oryzeae</taxon>
        <taxon>Oryzinae</taxon>
        <taxon>Oryza</taxon>
        <taxon>Oryza meyeriana</taxon>
    </lineage>
</organism>